<proteinExistence type="predicted"/>
<evidence type="ECO:0000313" key="2">
    <source>
        <dbReference type="Proteomes" id="UP000316095"/>
    </source>
</evidence>
<gene>
    <name evidence="1" type="ORF">Pan54_46010</name>
</gene>
<dbReference type="Proteomes" id="UP000316095">
    <property type="component" value="Unassembled WGS sequence"/>
</dbReference>
<accession>A0A5C5XQ02</accession>
<keyword evidence="2" id="KW-1185">Reference proteome</keyword>
<reference evidence="1 2" key="1">
    <citation type="submission" date="2019-02" db="EMBL/GenBank/DDBJ databases">
        <title>Deep-cultivation of Planctomycetes and their phenomic and genomic characterization uncovers novel biology.</title>
        <authorList>
            <person name="Wiegand S."/>
            <person name="Jogler M."/>
            <person name="Boedeker C."/>
            <person name="Pinto D."/>
            <person name="Vollmers J."/>
            <person name="Rivas-Marin E."/>
            <person name="Kohn T."/>
            <person name="Peeters S.H."/>
            <person name="Heuer A."/>
            <person name="Rast P."/>
            <person name="Oberbeckmann S."/>
            <person name="Bunk B."/>
            <person name="Jeske O."/>
            <person name="Meyerdierks A."/>
            <person name="Storesund J.E."/>
            <person name="Kallscheuer N."/>
            <person name="Luecker S."/>
            <person name="Lage O.M."/>
            <person name="Pohl T."/>
            <person name="Merkel B.J."/>
            <person name="Hornburger P."/>
            <person name="Mueller R.-W."/>
            <person name="Bruemmer F."/>
            <person name="Labrenz M."/>
            <person name="Spormann A.M."/>
            <person name="Op Den Camp H."/>
            <person name="Overmann J."/>
            <person name="Amann R."/>
            <person name="Jetten M.S.M."/>
            <person name="Mascher T."/>
            <person name="Medema M.H."/>
            <person name="Devos D.P."/>
            <person name="Kaster A.-K."/>
            <person name="Ovreas L."/>
            <person name="Rohde M."/>
            <person name="Galperin M.Y."/>
            <person name="Jogler C."/>
        </authorList>
    </citation>
    <scope>NUCLEOTIDE SEQUENCE [LARGE SCALE GENOMIC DNA]</scope>
    <source>
        <strain evidence="1 2">Pan54</strain>
    </source>
</reference>
<evidence type="ECO:0000313" key="1">
    <source>
        <dbReference type="EMBL" id="TWT63842.1"/>
    </source>
</evidence>
<organism evidence="1 2">
    <name type="scientific">Rubinisphaera italica</name>
    <dbReference type="NCBI Taxonomy" id="2527969"/>
    <lineage>
        <taxon>Bacteria</taxon>
        <taxon>Pseudomonadati</taxon>
        <taxon>Planctomycetota</taxon>
        <taxon>Planctomycetia</taxon>
        <taxon>Planctomycetales</taxon>
        <taxon>Planctomycetaceae</taxon>
        <taxon>Rubinisphaera</taxon>
    </lineage>
</organism>
<dbReference type="EMBL" id="SJPG01000001">
    <property type="protein sequence ID" value="TWT63842.1"/>
    <property type="molecule type" value="Genomic_DNA"/>
</dbReference>
<protein>
    <submittedName>
        <fullName evidence="1">Uncharacterized protein</fullName>
    </submittedName>
</protein>
<sequence>MSVTSIQLEAGGLLPIKSKVDSEATEEIVARDYRHPALGDRAVVRLTSDRLGEAEDLAMEFLGFETPKISKPIAIQQRRSLGFAAWALVNDPDNARYALNLVKRMKAAARKAKSKPGHAWDVYTELAKELGRSVRHFLPPYWEEVGRTYKDLGNQTYAGRALTKSLEAERVHALESDRARRRDVVLEFVLAGCLAGKALSDYAGDLIDQYPPEEAFRIFRDLCLRRTLGGMAPWAAMPKDFNKLAKNAGLDEKSEMESWLLEAIHAPAMGRTAHQFWKSCSKQCKNLVKRSPEFAVALLRHTKPETRYYGESKLWPWINLLEEWGTLEFLWEDEHKGAPPLGEPIVEWFSRIIKEQTPVPLRVLEMFENLIPRLILEDNPLSFSREIDLDLLEACLKSDVKVEVDDQASITFDGWLIAEPDHKFRNQDPVLSIQDERYLPAIFGGLHDALQCRGSSRSGYYRQADWKRRSFPLAAGDRPAIKKLWHDFTDQIITSLEGSGLESFKQAKKQLKGVLWPQTLKLFPDLNKRLLAIDPSASLHLTLQAGIFDEYGIPAFDAAIDKHKLKIRRERYGETNLYLTFPEIILVEGTYAYRIHPEGTIEKVELKLPKGGTLRDLFPVGKDLGVEVRINHSDCRLIWMSDPGQEFQIEYSWGRSVNRVATSMSEGRYFFGKSLCRAGQKSIPEFSEYLHDGENFWRVENHYDYRTSKHHEKVISIDPETGKELRESVPAWFEETDRGTVHFPASELLAAPVGTENSPLGSKNGLLGWKAIRLSDNVIIGEGIDGRTFTTKGMESYAERIVPVALLNQPGTNRYLPVTTFNVRGGSYSIWDPEGKTVITEISDCKTDSASGQPTVLPILYWHLLKLRDEASSKSLRKITRKQSDLLLLSATKDREHAKSAKTLKDAEKSTHLRNAIAKFLPKAPERLVYGLLQVIKGAEEQFHLFDEHRDLMMEESQKDVKETTLVETNQVDQAAAHWDLDSIHYYNWHENASLLHHLKDVSEFLAGNRGSAEITPTNYLWFNLLESFPLRCWSIFWKIQPSPILKKSSAETHWLEFLKFWNDLKLFQLPGTFSMMGAELQQKSKSSSVNEDDEAITGKSLTIQNGEDRFIIIAGYNYNTQLYHILRYSTAKKPGNPPGYKVFDCVSLPTRDTYQQCKEFLKVVKANQELPLPSKEELEQVAESVGATPAEIGLIWMCALNIHKHESNFLPSELRKKLGWKVIDTNAARQALKNINSEVLQKLLVAVISPGLAAPFAEDRTPCLKAIEQTWKLDMPKRLPLDATLQKRLSSISQAYRYQQPDLESTLDVAADPKHPLLKPCEIVIDDSKNYEKSSYYYLGLFAKNKSESVAGVELYSSIARLIALVHNETPLGHGAREFMPALLKQVHTLFNSPKTLLLLRPLHIYSYDAKKAMTPLEWTNKHLGKTKQDRKSGLNRYSDELISAAADAKHHVFIAFHPASLKDSNSLARLRGLLEMEVGPERVTGDPNSVSIVNVLNSPGYEKISHAILGGTLSEDQWPQNPLLTAPKTVAGIQKKLKLSEDAAVLYAQVLALPDPTTANVRQWNDWTAARYKKAAGELVEKELVLDAKRSRAGRSIFLPGEWLDLKAPWLPIEAWKKDHLVDLALDIGLDFPIGGPMVLRPYEDLFPAVWQRILDGDKPEYEEASL</sequence>
<comment type="caution">
    <text evidence="1">The sequence shown here is derived from an EMBL/GenBank/DDBJ whole genome shotgun (WGS) entry which is preliminary data.</text>
</comment>
<name>A0A5C5XQ02_9PLAN</name>